<reference evidence="3" key="1">
    <citation type="journal article" date="2024" name="IScience">
        <title>Strigolactones Initiate the Formation of Haustorium-like Structures in Castilleja.</title>
        <authorList>
            <person name="Buerger M."/>
            <person name="Peterson D."/>
            <person name="Chory J."/>
        </authorList>
    </citation>
    <scope>NUCLEOTIDE SEQUENCE [LARGE SCALE GENOMIC DNA]</scope>
</reference>
<dbReference type="EMBL" id="JAVIJP010000009">
    <property type="protein sequence ID" value="KAL3648163.1"/>
    <property type="molecule type" value="Genomic_DNA"/>
</dbReference>
<sequence>MTLAVVRCSLASFLAAACSASSTRRSYSPPPKWLFMLSNHLPVIATPSALEDERNAANYKVAAAQQGIIYFDEVDKLTKNYSQLAESFNISRDVSRGVQQVLLKMLKGMANGMNYLPNHNPPIVHRDCDFLICWLMKITLQRIHDEAKKFLHQIGAKLYRTRRTIYMDNFSPLAKF</sequence>
<protein>
    <recommendedName>
        <fullName evidence="4">ATPase AAA-type core domain-containing protein</fullName>
    </recommendedName>
</protein>
<organism evidence="2 3">
    <name type="scientific">Castilleja foliolosa</name>
    <dbReference type="NCBI Taxonomy" id="1961234"/>
    <lineage>
        <taxon>Eukaryota</taxon>
        <taxon>Viridiplantae</taxon>
        <taxon>Streptophyta</taxon>
        <taxon>Embryophyta</taxon>
        <taxon>Tracheophyta</taxon>
        <taxon>Spermatophyta</taxon>
        <taxon>Magnoliopsida</taxon>
        <taxon>eudicotyledons</taxon>
        <taxon>Gunneridae</taxon>
        <taxon>Pentapetalae</taxon>
        <taxon>asterids</taxon>
        <taxon>lamiids</taxon>
        <taxon>Lamiales</taxon>
        <taxon>Orobanchaceae</taxon>
        <taxon>Pedicularideae</taxon>
        <taxon>Castillejinae</taxon>
        <taxon>Castilleja</taxon>
    </lineage>
</organism>
<comment type="caution">
    <text evidence="2">The sequence shown here is derived from an EMBL/GenBank/DDBJ whole genome shotgun (WGS) entry which is preliminary data.</text>
</comment>
<feature type="signal peptide" evidence="1">
    <location>
        <begin position="1"/>
        <end position="20"/>
    </location>
</feature>
<dbReference type="PROSITE" id="PS51257">
    <property type="entry name" value="PROKAR_LIPOPROTEIN"/>
    <property type="match status" value="1"/>
</dbReference>
<proteinExistence type="predicted"/>
<evidence type="ECO:0000313" key="2">
    <source>
        <dbReference type="EMBL" id="KAL3648163.1"/>
    </source>
</evidence>
<name>A0ABD3E0W5_9LAMI</name>
<dbReference type="InterPro" id="IPR027417">
    <property type="entry name" value="P-loop_NTPase"/>
</dbReference>
<keyword evidence="3" id="KW-1185">Reference proteome</keyword>
<dbReference type="PANTHER" id="PTHR48102:SF7">
    <property type="entry name" value="ATP-DEPENDENT CLP PROTEASE ATP-BINDING SUBUNIT CLPX-LIKE, MITOCHONDRIAL"/>
    <property type="match status" value="1"/>
</dbReference>
<evidence type="ECO:0008006" key="4">
    <source>
        <dbReference type="Google" id="ProtNLM"/>
    </source>
</evidence>
<feature type="chain" id="PRO_5044867158" description="ATPase AAA-type core domain-containing protein" evidence="1">
    <location>
        <begin position="21"/>
        <end position="176"/>
    </location>
</feature>
<gene>
    <name evidence="2" type="ORF">CASFOL_009131</name>
</gene>
<accession>A0ABD3E0W5</accession>
<dbReference type="InterPro" id="IPR050052">
    <property type="entry name" value="ATP-dep_Clp_protease_ClpX"/>
</dbReference>
<evidence type="ECO:0000313" key="3">
    <source>
        <dbReference type="Proteomes" id="UP001632038"/>
    </source>
</evidence>
<dbReference type="PANTHER" id="PTHR48102">
    <property type="entry name" value="ATP-DEPENDENT CLP PROTEASE ATP-BINDING SUBUNIT CLPX-LIKE, MITOCHONDRIAL-RELATED"/>
    <property type="match status" value="1"/>
</dbReference>
<dbReference type="Gene3D" id="3.40.50.300">
    <property type="entry name" value="P-loop containing nucleotide triphosphate hydrolases"/>
    <property type="match status" value="1"/>
</dbReference>
<dbReference type="AlphaFoldDB" id="A0ABD3E0W5"/>
<evidence type="ECO:0000256" key="1">
    <source>
        <dbReference type="SAM" id="SignalP"/>
    </source>
</evidence>
<dbReference type="Proteomes" id="UP001632038">
    <property type="component" value="Unassembled WGS sequence"/>
</dbReference>
<keyword evidence="1" id="KW-0732">Signal</keyword>